<protein>
    <submittedName>
        <fullName evidence="2">Uncharacterized protein</fullName>
    </submittedName>
</protein>
<organism evidence="2 3">
    <name type="scientific">Pieris macdunnoughi</name>
    <dbReference type="NCBI Taxonomy" id="345717"/>
    <lineage>
        <taxon>Eukaryota</taxon>
        <taxon>Metazoa</taxon>
        <taxon>Ecdysozoa</taxon>
        <taxon>Arthropoda</taxon>
        <taxon>Hexapoda</taxon>
        <taxon>Insecta</taxon>
        <taxon>Pterygota</taxon>
        <taxon>Neoptera</taxon>
        <taxon>Endopterygota</taxon>
        <taxon>Lepidoptera</taxon>
        <taxon>Glossata</taxon>
        <taxon>Ditrysia</taxon>
        <taxon>Papilionoidea</taxon>
        <taxon>Pieridae</taxon>
        <taxon>Pierinae</taxon>
        <taxon>Pieris</taxon>
    </lineage>
</organism>
<name>A0A821W1T2_9NEOP</name>
<proteinExistence type="predicted"/>
<evidence type="ECO:0000313" key="3">
    <source>
        <dbReference type="Proteomes" id="UP000663880"/>
    </source>
</evidence>
<evidence type="ECO:0000256" key="1">
    <source>
        <dbReference type="SAM" id="MobiDB-lite"/>
    </source>
</evidence>
<feature type="region of interest" description="Disordered" evidence="1">
    <location>
        <begin position="41"/>
        <end position="64"/>
    </location>
</feature>
<dbReference type="EMBL" id="CAJOBZ010000049">
    <property type="protein sequence ID" value="CAF4915001.1"/>
    <property type="molecule type" value="Genomic_DNA"/>
</dbReference>
<keyword evidence="3" id="KW-1185">Reference proteome</keyword>
<sequence>MEMSALKNALQEPVLTIVMNAFKRQRLKKAKRVAQQQMLAANAPRLQADPKPTPEANTAAGFEKRALKRRVQSCI</sequence>
<gene>
    <name evidence="2" type="ORF">PMACD_LOCUS12490</name>
</gene>
<reference evidence="2" key="1">
    <citation type="submission" date="2021-02" db="EMBL/GenBank/DDBJ databases">
        <authorList>
            <person name="Steward A R."/>
        </authorList>
    </citation>
    <scope>NUCLEOTIDE SEQUENCE</scope>
</reference>
<dbReference type="Proteomes" id="UP000663880">
    <property type="component" value="Unassembled WGS sequence"/>
</dbReference>
<accession>A0A821W1T2</accession>
<evidence type="ECO:0000313" key="2">
    <source>
        <dbReference type="EMBL" id="CAF4915001.1"/>
    </source>
</evidence>
<dbReference type="AlphaFoldDB" id="A0A821W1T2"/>
<comment type="caution">
    <text evidence="2">The sequence shown here is derived from an EMBL/GenBank/DDBJ whole genome shotgun (WGS) entry which is preliminary data.</text>
</comment>